<organism evidence="1 2">
    <name type="scientific">Amycolatopsis melonis</name>
    <dbReference type="NCBI Taxonomy" id="3156488"/>
    <lineage>
        <taxon>Bacteria</taxon>
        <taxon>Bacillati</taxon>
        <taxon>Actinomycetota</taxon>
        <taxon>Actinomycetes</taxon>
        <taxon>Pseudonocardiales</taxon>
        <taxon>Pseudonocardiaceae</taxon>
        <taxon>Amycolatopsis</taxon>
    </lineage>
</organism>
<gene>
    <name evidence="1" type="ORF">ABJI51_21885</name>
</gene>
<name>A0ABV0LHV5_9PSEU</name>
<proteinExistence type="predicted"/>
<dbReference type="EMBL" id="JBDZYD010000008">
    <property type="protein sequence ID" value="MEQ0561741.1"/>
    <property type="molecule type" value="Genomic_DNA"/>
</dbReference>
<protein>
    <submittedName>
        <fullName evidence="1">Uncharacterized protein</fullName>
    </submittedName>
</protein>
<dbReference type="RefSeq" id="WP_348953100.1">
    <property type="nucleotide sequence ID" value="NZ_JBDZYD010000008.1"/>
</dbReference>
<keyword evidence="2" id="KW-1185">Reference proteome</keyword>
<reference evidence="1 2" key="1">
    <citation type="submission" date="2024-05" db="EMBL/GenBank/DDBJ databases">
        <authorList>
            <person name="Zhao H."/>
            <person name="Xu Y."/>
            <person name="Lin S."/>
            <person name="Spain J.C."/>
            <person name="Zhou N.-Y."/>
        </authorList>
    </citation>
    <scope>NUCLEOTIDE SEQUENCE [LARGE SCALE GENOMIC DNA]</scope>
    <source>
        <strain evidence="1 2">NEAU-NG30</strain>
    </source>
</reference>
<dbReference type="InterPro" id="IPR029787">
    <property type="entry name" value="Nucleotide_cyclase"/>
</dbReference>
<evidence type="ECO:0000313" key="1">
    <source>
        <dbReference type="EMBL" id="MEQ0561741.1"/>
    </source>
</evidence>
<dbReference type="Gene3D" id="3.30.70.1230">
    <property type="entry name" value="Nucleotide cyclase"/>
    <property type="match status" value="1"/>
</dbReference>
<comment type="caution">
    <text evidence="1">The sequence shown here is derived from an EMBL/GenBank/DDBJ whole genome shotgun (WGS) entry which is preliminary data.</text>
</comment>
<evidence type="ECO:0000313" key="2">
    <source>
        <dbReference type="Proteomes" id="UP001440984"/>
    </source>
</evidence>
<accession>A0ABV0LHV5</accession>
<sequence>MDLPVHRTIFLVDVEKYGDKNRTTQDLLALRKGLYGALETAFLGCGLPWADSRLDDGGDGLFVLVPADVPKSAFVERFPEALAAAVRAHNDRHPEHARMRVRVALHAGEIAYDEHGVAAPAIIKAFRLLDAGVLKKALAESDGVLALICSAWFFEEVVRQSADANATTYRRVKVKVKETREAAWIARPDDPYPPAARRAARKRWRIAVAATVVAAVAAVGVKLVFDARAETFLGDPRTVDPCALTYAEALSHYGLVEATDHYGNFDRCDALVRLASDPRDVVDVRVQLASDADEPGLPVQQDGEIGIQRPPAEPDRCSRTLLLPDDAQVVVQADQDGDEKVDLCGMAEAVLASALSRLQDHQIKRRELAPGSLAAEQACPLLDPGTVKGVLGDGPVQQTPSLTNWNCRWDYTDRPGVVKVIFDRTEAEDLEGTPLALPGFGARLQPAIRSRTSCAVAIVYRTYPDEKHVNTDELVIVDVENSDAQPDRLCEPARQLANTVAQRLRS</sequence>
<dbReference type="Proteomes" id="UP001440984">
    <property type="component" value="Unassembled WGS sequence"/>
</dbReference>